<feature type="domain" description="Pterin-binding" evidence="1">
    <location>
        <begin position="96"/>
        <end position="361"/>
    </location>
</feature>
<name>A0ABY7GMJ1_9GAMM</name>
<dbReference type="Gene3D" id="3.20.20.20">
    <property type="entry name" value="Dihydropteroate synthase-like"/>
    <property type="match status" value="1"/>
</dbReference>
<dbReference type="RefSeq" id="WP_255186637.1">
    <property type="nucleotide sequence ID" value="NZ_CP113517.1"/>
</dbReference>
<gene>
    <name evidence="2" type="ORF">NM686_004235</name>
</gene>
<protein>
    <submittedName>
        <fullName evidence="2">DUF6513 domain-containing protein</fullName>
    </submittedName>
</protein>
<dbReference type="InterPro" id="IPR000489">
    <property type="entry name" value="Pterin-binding_dom"/>
</dbReference>
<dbReference type="Proteomes" id="UP001162780">
    <property type="component" value="Chromosome"/>
</dbReference>
<keyword evidence="3" id="KW-1185">Reference proteome</keyword>
<organism evidence="2 3">
    <name type="scientific">Methylomonas rapida</name>
    <dbReference type="NCBI Taxonomy" id="2963939"/>
    <lineage>
        <taxon>Bacteria</taxon>
        <taxon>Pseudomonadati</taxon>
        <taxon>Pseudomonadota</taxon>
        <taxon>Gammaproteobacteria</taxon>
        <taxon>Methylococcales</taxon>
        <taxon>Methylococcaceae</taxon>
        <taxon>Methylomonas</taxon>
    </lineage>
</organism>
<evidence type="ECO:0000313" key="2">
    <source>
        <dbReference type="EMBL" id="WAR45728.1"/>
    </source>
</evidence>
<evidence type="ECO:0000313" key="3">
    <source>
        <dbReference type="Proteomes" id="UP001162780"/>
    </source>
</evidence>
<dbReference type="SUPFAM" id="SSF51717">
    <property type="entry name" value="Dihydropteroate synthetase-like"/>
    <property type="match status" value="1"/>
</dbReference>
<accession>A0ABY7GMJ1</accession>
<proteinExistence type="predicted"/>
<dbReference type="PROSITE" id="PS50972">
    <property type="entry name" value="PTERIN_BINDING"/>
    <property type="match status" value="1"/>
</dbReference>
<reference evidence="2" key="1">
    <citation type="submission" date="2022-11" db="EMBL/GenBank/DDBJ databases">
        <title>Methylomonas rapida sp. nov., Carotenoid-Producing Obligate Methanotrophs with High Growth Characteristics and Biotechnological Potential.</title>
        <authorList>
            <person name="Tikhonova E.N."/>
            <person name="Suleimanov R.Z."/>
            <person name="Miroshnikov K."/>
            <person name="Oshkin I.Y."/>
            <person name="Belova S.E."/>
            <person name="Danilova O.V."/>
            <person name="Ashikhmin A."/>
            <person name="Konopkin A."/>
            <person name="But S.Y."/>
            <person name="Khmelenina V.N."/>
            <person name="Kuznetsov N."/>
            <person name="Pimenov N.V."/>
            <person name="Dedysh S.N."/>
        </authorList>
    </citation>
    <scope>NUCLEOTIDE SEQUENCE</scope>
    <source>
        <strain evidence="2">MP1</strain>
    </source>
</reference>
<dbReference type="InterPro" id="IPR045406">
    <property type="entry name" value="DUF6513"/>
</dbReference>
<evidence type="ECO:0000259" key="1">
    <source>
        <dbReference type="PROSITE" id="PS50972"/>
    </source>
</evidence>
<sequence length="469" mass="52139">MNAEPERILFLTGKLAEKQLRQILAAMEPDFYYKVKEMGVKVAALMTTDMIGRRLKDTEGASRIVIPGRCRGDIEALSQQLGVPVERGPEEVKDLPLYFGKGAHHYDLSQYQTKIFAEIVDAPNIGVDEVIKRAYYYKANGADVIDIGCLPGTPFPHLADCIRTLKQEGFTVSIDSLEDEDLIAGGKAGADYMLSLTEKSLWIADEVATTPILIPQAHGDLSTLDKAIETLQRKSRAFIVDPILDPIHFGFTESIVRNFEFRQRYPDIEMMMGVGNLTELTHADTSGMNALLLGICSELNINHILATEVSKHACRAIREADCARRIMFAAKQSNSLPKHISADLLTVHDTAPFPYRLDEIQAIAAEIKDPSYRIQVSSEGLHVFNREGFHSAQDPFDLYPKLGVETDGGHAFYLGVELARAQIAWQLGKRFTQDQQLNWGCAAQGMETEADLHTFKPAGSTLKKHHDPE</sequence>
<dbReference type="EMBL" id="CP113517">
    <property type="protein sequence ID" value="WAR45728.1"/>
    <property type="molecule type" value="Genomic_DNA"/>
</dbReference>
<dbReference type="Pfam" id="PF20123">
    <property type="entry name" value="DUF6513"/>
    <property type="match status" value="1"/>
</dbReference>
<dbReference type="InterPro" id="IPR011005">
    <property type="entry name" value="Dihydropteroate_synth-like_sf"/>
</dbReference>